<evidence type="ECO:0008006" key="3">
    <source>
        <dbReference type="Google" id="ProtNLM"/>
    </source>
</evidence>
<dbReference type="InterPro" id="IPR026487">
    <property type="entry name" value="CHP04141"/>
</dbReference>
<reference evidence="1 2" key="1">
    <citation type="submission" date="2019-02" db="EMBL/GenBank/DDBJ databases">
        <title>Flavobacterium sp. RD-2-33 isolated from forest soil.</title>
        <authorList>
            <person name="Chaudhary D.K."/>
        </authorList>
    </citation>
    <scope>NUCLEOTIDE SEQUENCE [LARGE SCALE GENOMIC DNA]</scope>
    <source>
        <strain evidence="1 2">RD-2-33</strain>
    </source>
</reference>
<evidence type="ECO:0000313" key="1">
    <source>
        <dbReference type="EMBL" id="TBX64519.1"/>
    </source>
</evidence>
<comment type="caution">
    <text evidence="1">The sequence shown here is derived from an EMBL/GenBank/DDBJ whole genome shotgun (WGS) entry which is preliminary data.</text>
</comment>
<proteinExistence type="predicted"/>
<dbReference type="NCBIfam" id="TIGR04141">
    <property type="entry name" value="TIGR04141 family sporadically distributed protein"/>
    <property type="match status" value="1"/>
</dbReference>
<name>A0A4Q9YQ44_9FLAO</name>
<keyword evidence="2" id="KW-1185">Reference proteome</keyword>
<gene>
    <name evidence="1" type="ORF">EZL74_12995</name>
</gene>
<accession>A0A4Q9YQ44</accession>
<dbReference type="AlphaFoldDB" id="A0A4Q9YQ44"/>
<dbReference type="OrthoDB" id="740138at2"/>
<sequence>MKFNLKIFLIDKNNFLLKKKSNKEIIEFIRDNHKRGLHAQETDLNVAKPTLNNFTQNKFEFFTYCYNQPKDQNYWKLFLPSELAENQNFEIIEFSYVLFIIYKSNIYCTVGGSGFNVIQTFMDNNFGIDLYQHFAKPEEDIILKVGTRGVASNIAQKDNTFSYDQRISESLEYSEIPKKIKVIVRKELKKGIFKKYDLDNSKSIMEIGSYFSLRKKIDFEELKSLIKDIHKIRSDKTNYTQLTLFSRIDEQQLLQDLDNGLKEKIADDVILHNNPQELHKLREGIIEVINPKKLDKFFECNEFKVRFKKTWSKNDRIVKDKEDLYFECTEHIFKSVENILNRSEIIAKLFDLNIIGIVGNKESTFGNFYSHIVCERIHLGKKYFRVDGNWYYLDNKFLERVNKDAISTYSQNELSEDLLNSWQAGWNEDTYNNSHTKQNYFVLDKLLLKDNIELCDILIYQNKTLYFVHVKNGFTTQMRNLYIQVVLSAKRLNNDLFNNVGSSYFIKTLEKYNKKHNTNIDAQDLYEKILNDEIAIEFVMAYNNYSYPGKKPIDKIELSDSNIAKYSLVQTVREMRGFRRFGIKVIDISKI</sequence>
<organism evidence="1 2">
    <name type="scientific">Flavobacterium silvisoli</name>
    <dbReference type="NCBI Taxonomy" id="2529433"/>
    <lineage>
        <taxon>Bacteria</taxon>
        <taxon>Pseudomonadati</taxon>
        <taxon>Bacteroidota</taxon>
        <taxon>Flavobacteriia</taxon>
        <taxon>Flavobacteriales</taxon>
        <taxon>Flavobacteriaceae</taxon>
        <taxon>Flavobacterium</taxon>
    </lineage>
</organism>
<dbReference type="Pfam" id="PF19614">
    <property type="entry name" value="DUF6119"/>
    <property type="match status" value="1"/>
</dbReference>
<dbReference type="EMBL" id="SJPE01000027">
    <property type="protein sequence ID" value="TBX64519.1"/>
    <property type="molecule type" value="Genomic_DNA"/>
</dbReference>
<dbReference type="RefSeq" id="WP_131477094.1">
    <property type="nucleotide sequence ID" value="NZ_SJPE01000027.1"/>
</dbReference>
<evidence type="ECO:0000313" key="2">
    <source>
        <dbReference type="Proteomes" id="UP000293300"/>
    </source>
</evidence>
<dbReference type="Proteomes" id="UP000293300">
    <property type="component" value="Unassembled WGS sequence"/>
</dbReference>
<protein>
    <recommendedName>
        <fullName evidence="3">Sporadically distributed protein, TIGR04141 family</fullName>
    </recommendedName>
</protein>